<accession>A0AA41UX98</accession>
<feature type="compositionally biased region" description="Polar residues" evidence="1">
    <location>
        <begin position="78"/>
        <end position="91"/>
    </location>
</feature>
<dbReference type="EMBL" id="JAJJMA010028326">
    <property type="protein sequence ID" value="MCL7023929.1"/>
    <property type="molecule type" value="Genomic_DNA"/>
</dbReference>
<feature type="compositionally biased region" description="Polar residues" evidence="1">
    <location>
        <begin position="106"/>
        <end position="126"/>
    </location>
</feature>
<keyword evidence="3" id="KW-1185">Reference proteome</keyword>
<organism evidence="2 3">
    <name type="scientific">Papaver nudicaule</name>
    <name type="common">Iceland poppy</name>
    <dbReference type="NCBI Taxonomy" id="74823"/>
    <lineage>
        <taxon>Eukaryota</taxon>
        <taxon>Viridiplantae</taxon>
        <taxon>Streptophyta</taxon>
        <taxon>Embryophyta</taxon>
        <taxon>Tracheophyta</taxon>
        <taxon>Spermatophyta</taxon>
        <taxon>Magnoliopsida</taxon>
        <taxon>Ranunculales</taxon>
        <taxon>Papaveraceae</taxon>
        <taxon>Papaveroideae</taxon>
        <taxon>Papaver</taxon>
    </lineage>
</organism>
<proteinExistence type="predicted"/>
<dbReference type="GO" id="GO:0005634">
    <property type="term" value="C:nucleus"/>
    <property type="evidence" value="ECO:0007669"/>
    <property type="project" value="TreeGrafter"/>
</dbReference>
<gene>
    <name evidence="2" type="ORF">MKW94_027783</name>
</gene>
<evidence type="ECO:0008006" key="4">
    <source>
        <dbReference type="Google" id="ProtNLM"/>
    </source>
</evidence>
<dbReference type="GO" id="GO:0042138">
    <property type="term" value="P:meiotic DNA double-strand break formation"/>
    <property type="evidence" value="ECO:0007669"/>
    <property type="project" value="TreeGrafter"/>
</dbReference>
<dbReference type="PANTHER" id="PTHR37695:SF1">
    <property type="entry name" value="RECOMBINATION INITIATION DEFECTS 3-RELATED"/>
    <property type="match status" value="1"/>
</dbReference>
<reference evidence="2" key="1">
    <citation type="submission" date="2022-03" db="EMBL/GenBank/DDBJ databases">
        <title>A functionally conserved STORR gene fusion in Papaver species that diverged 16.8 million years ago.</title>
        <authorList>
            <person name="Catania T."/>
        </authorList>
    </citation>
    <scope>NUCLEOTIDE SEQUENCE</scope>
    <source>
        <strain evidence="2">S-191538</strain>
    </source>
</reference>
<dbReference type="InterPro" id="IPR034546">
    <property type="entry name" value="PAIR1"/>
</dbReference>
<name>A0AA41UX98_PAPNU</name>
<feature type="compositionally biased region" description="Basic and acidic residues" evidence="1">
    <location>
        <begin position="391"/>
        <end position="402"/>
    </location>
</feature>
<evidence type="ECO:0000313" key="2">
    <source>
        <dbReference type="EMBL" id="MCL7023929.1"/>
    </source>
</evidence>
<dbReference type="PANTHER" id="PTHR37695">
    <property type="entry name" value="RECOMBINATION INITIATION DEFECTS 3-RELATED"/>
    <property type="match status" value="1"/>
</dbReference>
<sequence>MKLTINKACNLNSISVLPPHSRRPNGIGTGSDSSRRPNGIGIGTGSDSSVYGRASQLRSQGMSSQLSQLMSSSQNSMDNNIINNEQSQRFGSQERDNSSKRISCLGPNSSYAREETQMSSLRSPNNYKPRWGCAAPPPVTDRQKCQVSEELEHKIGHIETMQNRQGMVLESIQGDVMQVKKQMQEFALDLEGIKQKLAGHGNSLELVLKGEEDIKATLVESLKSLPNQLREEVHLEIASAISALQNQNEEQMLRLTAELSGVITNSVKAITSSLQPSDNNESVPSMLKLKDRDCQASQSLNMDPATTNSLQPSDNNESVPSMLKLKERDRHIIQSQNMERAMNSAILPQGVYTYNTRSKCKPDVRVETQQPVKQKPDSDANTRSKRKPRKKAETRQSSKQKPDSFANTKSKRKPEKKAGTRQLSKQEPDSFANTRRSKMNIPEEISLIDLDEEWRENNEWDEEFDGGFAYLLGEKETGVGRRFFDDDQVEAEQILKKARRNRKDSNVIVIN</sequence>
<comment type="caution">
    <text evidence="2">The sequence shown here is derived from an EMBL/GenBank/DDBJ whole genome shotgun (WGS) entry which is preliminary data.</text>
</comment>
<feature type="compositionally biased region" description="Low complexity" evidence="1">
    <location>
        <begin position="55"/>
        <end position="77"/>
    </location>
</feature>
<dbReference type="AlphaFoldDB" id="A0AA41UX98"/>
<dbReference type="GO" id="GO:0009556">
    <property type="term" value="P:microsporogenesis"/>
    <property type="evidence" value="ECO:0007669"/>
    <property type="project" value="TreeGrafter"/>
</dbReference>
<evidence type="ECO:0000256" key="1">
    <source>
        <dbReference type="SAM" id="MobiDB-lite"/>
    </source>
</evidence>
<dbReference type="GO" id="GO:0009553">
    <property type="term" value="P:embryo sac development"/>
    <property type="evidence" value="ECO:0007669"/>
    <property type="project" value="TreeGrafter"/>
</dbReference>
<feature type="region of interest" description="Disordered" evidence="1">
    <location>
        <begin position="14"/>
        <end position="131"/>
    </location>
</feature>
<evidence type="ECO:0000313" key="3">
    <source>
        <dbReference type="Proteomes" id="UP001177140"/>
    </source>
</evidence>
<feature type="region of interest" description="Disordered" evidence="1">
    <location>
        <begin position="299"/>
        <end position="319"/>
    </location>
</feature>
<feature type="region of interest" description="Disordered" evidence="1">
    <location>
        <begin position="363"/>
        <end position="438"/>
    </location>
</feature>
<dbReference type="Proteomes" id="UP001177140">
    <property type="component" value="Unassembled WGS sequence"/>
</dbReference>
<dbReference type="GO" id="GO:0070192">
    <property type="term" value="P:chromosome organization involved in meiotic cell cycle"/>
    <property type="evidence" value="ECO:0007669"/>
    <property type="project" value="InterPro"/>
</dbReference>
<protein>
    <recommendedName>
        <fullName evidence="4">Protein PAIR1</fullName>
    </recommendedName>
</protein>